<accession>A0A8R2NQ86</accession>
<dbReference type="KEGG" id="api:100569762"/>
<dbReference type="RefSeq" id="XP_029343782.1">
    <property type="nucleotide sequence ID" value="XM_029487922.1"/>
</dbReference>
<reference evidence="2" key="1">
    <citation type="submission" date="2010-06" db="EMBL/GenBank/DDBJ databases">
        <authorList>
            <person name="Jiang H."/>
            <person name="Abraham K."/>
            <person name="Ali S."/>
            <person name="Alsbrooks S.L."/>
            <person name="Anim B.N."/>
            <person name="Anosike U.S."/>
            <person name="Attaway T."/>
            <person name="Bandaranaike D.P."/>
            <person name="Battles P.K."/>
            <person name="Bell S.N."/>
            <person name="Bell A.V."/>
            <person name="Beltran B."/>
            <person name="Bickham C."/>
            <person name="Bustamante Y."/>
            <person name="Caleb T."/>
            <person name="Canada A."/>
            <person name="Cardenas V."/>
            <person name="Carter K."/>
            <person name="Chacko J."/>
            <person name="Chandrabose M.N."/>
            <person name="Chavez D."/>
            <person name="Chavez A."/>
            <person name="Chen L."/>
            <person name="Chu H.-S."/>
            <person name="Claassen K.J."/>
            <person name="Cockrell R."/>
            <person name="Collins M."/>
            <person name="Cooper J.A."/>
            <person name="Cree A."/>
            <person name="Curry S.M."/>
            <person name="Da Y."/>
            <person name="Dao M.D."/>
            <person name="Das B."/>
            <person name="Davila M.-L."/>
            <person name="Davy-Carroll L."/>
            <person name="Denson S."/>
            <person name="Dinh H."/>
            <person name="Ebong V.E."/>
            <person name="Edwards J.R."/>
            <person name="Egan A."/>
            <person name="El-Daye J."/>
            <person name="Escobedo L."/>
            <person name="Fernandez S."/>
            <person name="Fernando P.R."/>
            <person name="Flagg N."/>
            <person name="Forbes L.D."/>
            <person name="Fowler R.G."/>
            <person name="Fu Q."/>
            <person name="Gabisi R.A."/>
            <person name="Ganer J."/>
            <person name="Garbino Pronczuk A."/>
            <person name="Garcia R.M."/>
            <person name="Garner T."/>
            <person name="Garrett T.E."/>
            <person name="Gonzalez D.A."/>
            <person name="Hamid H."/>
            <person name="Hawkins E.S."/>
            <person name="Hirani K."/>
            <person name="Hogues M.E."/>
            <person name="Hollins B."/>
            <person name="Hsiao C.-H."/>
            <person name="Jabil R."/>
            <person name="James M.L."/>
            <person name="Jhangiani S.N."/>
            <person name="Johnson B."/>
            <person name="Johnson Q."/>
            <person name="Joshi V."/>
            <person name="Kalu J.B."/>
            <person name="Kam C."/>
            <person name="Kashfia A."/>
            <person name="Keebler J."/>
            <person name="Kisamo H."/>
            <person name="Kovar C.L."/>
            <person name="Lago L.A."/>
            <person name="Lai C.-Y."/>
            <person name="Laidlaw J."/>
            <person name="Lara F."/>
            <person name="Le T.-K."/>
            <person name="Lee S.L."/>
            <person name="Legall F.H."/>
            <person name="Lemon S.J."/>
            <person name="Lewis L.R."/>
            <person name="Li B."/>
            <person name="Liu Y."/>
            <person name="Liu Y.-S."/>
            <person name="Lopez J."/>
            <person name="Lozado R.J."/>
            <person name="Lu J."/>
            <person name="Madu R.C."/>
            <person name="Maheshwari M."/>
            <person name="Maheshwari R."/>
            <person name="Malloy K."/>
            <person name="Martinez E."/>
            <person name="Mathew T."/>
            <person name="Mercado I.C."/>
            <person name="Mercado C."/>
            <person name="Meyer B."/>
            <person name="Montgomery K."/>
            <person name="Morgan M.B."/>
            <person name="Munidasa M."/>
            <person name="Nazareth L.V."/>
            <person name="Nelson J."/>
            <person name="Ng B.M."/>
            <person name="Nguyen N.B."/>
            <person name="Nguyen P.Q."/>
            <person name="Nguyen T."/>
            <person name="Obregon M."/>
            <person name="Okwuonu G.O."/>
            <person name="Onwere C.G."/>
            <person name="Orozco G."/>
            <person name="Parra A."/>
            <person name="Patel S."/>
            <person name="Patil S."/>
            <person name="Perez A."/>
            <person name="Perez Y."/>
            <person name="Pham C."/>
            <person name="Primus E.L."/>
            <person name="Pu L.-L."/>
            <person name="Puazo M."/>
            <person name="Qin X."/>
            <person name="Quiroz J.B."/>
            <person name="Reese J."/>
            <person name="Richards S."/>
            <person name="Rives C.M."/>
            <person name="Robberts R."/>
            <person name="Ruiz S.J."/>
            <person name="Ruiz M.J."/>
            <person name="Santibanez J."/>
            <person name="Schneider B.W."/>
            <person name="Sisson I."/>
            <person name="Smith M."/>
            <person name="Sodergren E."/>
            <person name="Song X.-Z."/>
            <person name="Song B.B."/>
            <person name="Summersgill H."/>
            <person name="Thelus R."/>
            <person name="Thornton R.D."/>
            <person name="Trejos Z.Y."/>
            <person name="Usmani K."/>
            <person name="Vattathil S."/>
            <person name="Villasana D."/>
            <person name="Walker D.L."/>
            <person name="Wang S."/>
            <person name="Wang K."/>
            <person name="White C.S."/>
            <person name="Williams A.C."/>
            <person name="Williamson J."/>
            <person name="Wilson K."/>
            <person name="Woghiren I.O."/>
            <person name="Woodworth J.R."/>
            <person name="Worley K.C."/>
            <person name="Wright R.A."/>
            <person name="Wu W."/>
            <person name="Young L."/>
            <person name="Zhang L."/>
            <person name="Zhang J."/>
            <person name="Zhu Y."/>
            <person name="Muzny D.M."/>
            <person name="Weinstock G."/>
            <person name="Gibbs R.A."/>
        </authorList>
    </citation>
    <scope>NUCLEOTIDE SEQUENCE [LARGE SCALE GENOMIC DNA]</scope>
    <source>
        <strain evidence="2">LSR1</strain>
    </source>
</reference>
<keyword evidence="2" id="KW-1185">Reference proteome</keyword>
<dbReference type="GeneID" id="100569762"/>
<dbReference type="EnsemblMetazoa" id="XM_029487922.1">
    <property type="protein sequence ID" value="XP_029343782.1"/>
    <property type="gene ID" value="LOC100569762"/>
</dbReference>
<reference evidence="1" key="2">
    <citation type="submission" date="2022-06" db="UniProtKB">
        <authorList>
            <consortium name="EnsemblMetazoa"/>
        </authorList>
    </citation>
    <scope>IDENTIFICATION</scope>
</reference>
<name>A0A8R2NQ86_ACYPI</name>
<organism evidence="1 2">
    <name type="scientific">Acyrthosiphon pisum</name>
    <name type="common">Pea aphid</name>
    <dbReference type="NCBI Taxonomy" id="7029"/>
    <lineage>
        <taxon>Eukaryota</taxon>
        <taxon>Metazoa</taxon>
        <taxon>Ecdysozoa</taxon>
        <taxon>Arthropoda</taxon>
        <taxon>Hexapoda</taxon>
        <taxon>Insecta</taxon>
        <taxon>Pterygota</taxon>
        <taxon>Neoptera</taxon>
        <taxon>Paraneoptera</taxon>
        <taxon>Hemiptera</taxon>
        <taxon>Sternorrhyncha</taxon>
        <taxon>Aphidomorpha</taxon>
        <taxon>Aphidoidea</taxon>
        <taxon>Aphididae</taxon>
        <taxon>Macrosiphini</taxon>
        <taxon>Acyrthosiphon</taxon>
    </lineage>
</organism>
<dbReference type="Proteomes" id="UP000007819">
    <property type="component" value="Chromosome X"/>
</dbReference>
<dbReference type="AlphaFoldDB" id="A0A8R2NQ86"/>
<evidence type="ECO:0000313" key="1">
    <source>
        <dbReference type="EnsemblMetazoa" id="XP_029343782.1"/>
    </source>
</evidence>
<evidence type="ECO:0000313" key="2">
    <source>
        <dbReference type="Proteomes" id="UP000007819"/>
    </source>
</evidence>
<proteinExistence type="predicted"/>
<sequence length="119" mass="13889">MYKNKDLPKIKQFSDQTFVERLVKMSRFMNIDGHRALIEGVKNEKLLRLRLNELKYYKKIGLTKLSELNKFNKLQKHRCQKKLSTLLHTEDSLDLGCQTFNELLIPSGSNGNGYVQNTT</sequence>
<protein>
    <submittedName>
        <fullName evidence="1">Uncharacterized protein</fullName>
    </submittedName>
</protein>